<evidence type="ECO:0000313" key="1">
    <source>
        <dbReference type="EMBL" id="KAJ8665773.1"/>
    </source>
</evidence>
<gene>
    <name evidence="1" type="ORF">QAD02_007435</name>
</gene>
<reference evidence="1" key="1">
    <citation type="submission" date="2023-04" db="EMBL/GenBank/DDBJ databases">
        <title>A chromosome-level genome assembly of the parasitoid wasp Eretmocerus hayati.</title>
        <authorList>
            <person name="Zhong Y."/>
            <person name="Liu S."/>
            <person name="Liu Y."/>
        </authorList>
    </citation>
    <scope>NUCLEOTIDE SEQUENCE</scope>
    <source>
        <strain evidence="1">ZJU_SS_LIU_2023</strain>
    </source>
</reference>
<dbReference type="EMBL" id="CM056744">
    <property type="protein sequence ID" value="KAJ8665773.1"/>
    <property type="molecule type" value="Genomic_DNA"/>
</dbReference>
<sequence length="527" mass="59697">MPFKTVFDDKWLDNPGYSDWLEKKDDDKHSFYRKLCKKTRSLSNMGERALTKHANSDHLKNAKKLPKKKSSITTFMQKKNVEVCKKNSGLPPTLKGISNQNAVETVGMNTSRQNSLTPASKLMLPRRKELRDFQLGRTKLSYSITHGLALYFAEELISSASHADGIVVGFDESLNQVLQKNQMDVAIKFFNKSTGEVETRYLTSVFLQHCKAEDLLKALLQALFGLDLELLAQVSLDGPNVNLSLLELLKKYLAAPFSFDDLSDPLTQVMSRFVQPDKLRSISNIIEIDLKKESGLIPGAKIDLPFATRDAIRQCRKSLALTDEEIINFSQDCRSVLVSFCSKLFAKSPLKWPLVQAIPCFDPKIAANVEVCKALFSNTLEILIEHKWISGCEADHALLQLIGVCKSDIFLDTLKSFKKSEDRLDHLWLRKLMAPNTNMELSEVLQLIFTLSHGNACGIYKEALKKKKLDAKTSAKLSDEIKIETLRLQRLKAEESMFLEESRKRTLDIEEQICQAEKALKSFKSRK</sequence>
<accession>A0ACC2N498</accession>
<name>A0ACC2N498_9HYME</name>
<dbReference type="Proteomes" id="UP001239111">
    <property type="component" value="Chromosome 4"/>
</dbReference>
<proteinExistence type="predicted"/>
<evidence type="ECO:0000313" key="2">
    <source>
        <dbReference type="Proteomes" id="UP001239111"/>
    </source>
</evidence>
<keyword evidence="2" id="KW-1185">Reference proteome</keyword>
<protein>
    <submittedName>
        <fullName evidence="1">Uncharacterized protein</fullName>
    </submittedName>
</protein>
<organism evidence="1 2">
    <name type="scientific">Eretmocerus hayati</name>
    <dbReference type="NCBI Taxonomy" id="131215"/>
    <lineage>
        <taxon>Eukaryota</taxon>
        <taxon>Metazoa</taxon>
        <taxon>Ecdysozoa</taxon>
        <taxon>Arthropoda</taxon>
        <taxon>Hexapoda</taxon>
        <taxon>Insecta</taxon>
        <taxon>Pterygota</taxon>
        <taxon>Neoptera</taxon>
        <taxon>Endopterygota</taxon>
        <taxon>Hymenoptera</taxon>
        <taxon>Apocrita</taxon>
        <taxon>Proctotrupomorpha</taxon>
        <taxon>Chalcidoidea</taxon>
        <taxon>Aphelinidae</taxon>
        <taxon>Aphelininae</taxon>
        <taxon>Eretmocerus</taxon>
    </lineage>
</organism>
<comment type="caution">
    <text evidence="1">The sequence shown here is derived from an EMBL/GenBank/DDBJ whole genome shotgun (WGS) entry which is preliminary data.</text>
</comment>